<dbReference type="Pfam" id="PF24681">
    <property type="entry name" value="Kelch_KLHDC2_KLHL20_DRC7"/>
    <property type="match status" value="1"/>
</dbReference>
<feature type="domain" description="Tyrosine-protein kinase ephrin type A/B receptor-like" evidence="4">
    <location>
        <begin position="744"/>
        <end position="792"/>
    </location>
</feature>
<name>A0ABQ8U3K9_9EUKA</name>
<evidence type="ECO:0000256" key="1">
    <source>
        <dbReference type="SAM" id="MobiDB-lite"/>
    </source>
</evidence>
<evidence type="ECO:0000313" key="5">
    <source>
        <dbReference type="EMBL" id="KAJ4453911.1"/>
    </source>
</evidence>
<keyword evidence="3" id="KW-0732">Signal</keyword>
<dbReference type="Pfam" id="PF07699">
    <property type="entry name" value="Ephrin_rec_like"/>
    <property type="match status" value="1"/>
</dbReference>
<keyword evidence="6" id="KW-1185">Reference proteome</keyword>
<dbReference type="SUPFAM" id="SSF57184">
    <property type="entry name" value="Growth factor receptor domain"/>
    <property type="match status" value="1"/>
</dbReference>
<reference evidence="5" key="1">
    <citation type="journal article" date="2022" name="bioRxiv">
        <title>Genomics of Preaxostyla Flagellates Illuminates Evolutionary Transitions and the Path Towards Mitochondrial Loss.</title>
        <authorList>
            <person name="Novak L.V.F."/>
            <person name="Treitli S.C."/>
            <person name="Pyrih J."/>
            <person name="Halakuc P."/>
            <person name="Pipaliya S.V."/>
            <person name="Vacek V."/>
            <person name="Brzon O."/>
            <person name="Soukal P."/>
            <person name="Eme L."/>
            <person name="Dacks J.B."/>
            <person name="Karnkowska A."/>
            <person name="Elias M."/>
            <person name="Hampl V."/>
        </authorList>
    </citation>
    <scope>NUCLEOTIDE SEQUENCE</scope>
    <source>
        <strain evidence="5">RCP-MX</strain>
    </source>
</reference>
<dbReference type="Gene3D" id="2.10.50.10">
    <property type="entry name" value="Tumor Necrosis Factor Receptor, subunit A, domain 2"/>
    <property type="match status" value="2"/>
</dbReference>
<dbReference type="InterPro" id="IPR011641">
    <property type="entry name" value="Tyr-kin_ephrin_A/B_rcpt-like"/>
</dbReference>
<proteinExistence type="predicted"/>
<dbReference type="PANTHER" id="PTHR46967:SF2">
    <property type="entry name" value="SUSHI, VON WILLEBRAND FACTOR TYPE A, EGF AND PENTRAXIN DOMAIN-CONTAINING PROTEIN 1-LIKE"/>
    <property type="match status" value="1"/>
</dbReference>
<feature type="transmembrane region" description="Helical" evidence="2">
    <location>
        <begin position="1248"/>
        <end position="1266"/>
    </location>
</feature>
<dbReference type="InterPro" id="IPR015915">
    <property type="entry name" value="Kelch-typ_b-propeller"/>
</dbReference>
<feature type="transmembrane region" description="Helical" evidence="2">
    <location>
        <begin position="935"/>
        <end position="957"/>
    </location>
</feature>
<evidence type="ECO:0000259" key="4">
    <source>
        <dbReference type="Pfam" id="PF07699"/>
    </source>
</evidence>
<keyword evidence="2" id="KW-0812">Transmembrane</keyword>
<feature type="chain" id="PRO_5046694215" description="Tyrosine-protein kinase ephrin type A/B receptor-like domain-containing protein" evidence="3">
    <location>
        <begin position="18"/>
        <end position="1359"/>
    </location>
</feature>
<evidence type="ECO:0000256" key="2">
    <source>
        <dbReference type="SAM" id="Phobius"/>
    </source>
</evidence>
<evidence type="ECO:0000256" key="3">
    <source>
        <dbReference type="SAM" id="SignalP"/>
    </source>
</evidence>
<feature type="signal peptide" evidence="3">
    <location>
        <begin position="1"/>
        <end position="17"/>
    </location>
</feature>
<protein>
    <recommendedName>
        <fullName evidence="4">Tyrosine-protein kinase ephrin type A/B receptor-like domain-containing protein</fullName>
    </recommendedName>
</protein>
<keyword evidence="2" id="KW-1133">Transmembrane helix</keyword>
<dbReference type="SMART" id="SM01411">
    <property type="entry name" value="Ephrin_rec_like"/>
    <property type="match status" value="2"/>
</dbReference>
<dbReference type="SUPFAM" id="SSF117281">
    <property type="entry name" value="Kelch motif"/>
    <property type="match status" value="2"/>
</dbReference>
<dbReference type="Gene3D" id="2.120.10.80">
    <property type="entry name" value="Kelch-type beta propeller"/>
    <property type="match status" value="2"/>
</dbReference>
<comment type="caution">
    <text evidence="5">The sequence shown here is derived from an EMBL/GenBank/DDBJ whole genome shotgun (WGS) entry which is preliminary data.</text>
</comment>
<feature type="transmembrane region" description="Helical" evidence="2">
    <location>
        <begin position="1325"/>
        <end position="1347"/>
    </location>
</feature>
<dbReference type="EMBL" id="JAPMOS010000202">
    <property type="protein sequence ID" value="KAJ4453911.1"/>
    <property type="molecule type" value="Genomic_DNA"/>
</dbReference>
<organism evidence="5 6">
    <name type="scientific">Paratrimastix pyriformis</name>
    <dbReference type="NCBI Taxonomy" id="342808"/>
    <lineage>
        <taxon>Eukaryota</taxon>
        <taxon>Metamonada</taxon>
        <taxon>Preaxostyla</taxon>
        <taxon>Paratrimastigidae</taxon>
        <taxon>Paratrimastix</taxon>
    </lineage>
</organism>
<accession>A0ABQ8U3K9</accession>
<feature type="region of interest" description="Disordered" evidence="1">
    <location>
        <begin position="235"/>
        <end position="256"/>
    </location>
</feature>
<keyword evidence="2" id="KW-0472">Membrane</keyword>
<dbReference type="PANTHER" id="PTHR46967">
    <property type="entry name" value="INSULIN-LIKE GROWTH FACTOR BINDING PROTEIN,N-TERMINAL"/>
    <property type="match status" value="1"/>
</dbReference>
<sequence length="1359" mass="148526">MPASLLLFLLFACSAIASPQWWQSFSEVAPPHGPLACCQRNNSVMVIEQSTRSIYSFSYRWRKNHDSDLHHLVASLPAGGVPFVDGCLFYGGPMGFDSAKFTITQQSGAWNEIPGKTFGGDLDLEWNFRTRNKDPTIVRVPPYVFILAANPHMNSEGSVFHVQTTSTSFETRVDPQTSSPTVALNWTGIYHDWDRRVSAMWSVGQRLFLISTSKSSGEARFDVVCQRSTMVLSTLGDATAPTPPSTTTPVPENKTESWSWVPDTTYRELHTLCRTCHACQVVVSEAGLDQHLGIGQPPQDLVDTLAQNLIGSVKVATLNEIAYFYLPPRDSADPASHWDWRYNATANTWVTQEVDVTAFAPSQCNDRDHTIFFGCFDVKSLLYGYVPALICGSRRNASHPAMMFFLVNGTFLPDTPGVPPMPPPRMGATLTFIENMLIYAGGTAHGTVFDDLWYQVVDTGLWLNSPSIHLPEPRAFAQAIVWQGKIYIIGGYAANNKTAPAAFLALLADGLYSANLSAPVDPEWAPPTPLWGHAACLTDQDQGEVWITGGSYTTNTWIYRLSLSEMAWLEPHRPEGMGTQSLRFHTMLWLGSFVLVHGGASDLPTPYYLLIETRWQPWIPSSISDIPAHRYGAVMFFFGDSVAVFGGQTDNGTTNSLVVFGVDLNRGLTEETQELESAPPPVVFPALAAPLEEERVFIVGGCSLPIGEDDLDKAECPNSTLYVLSACPAGTRFTNKRCEPCPAGSYSNYGATKCLPCPQGSFNPFQGQSECAGKCDLGWYSEKPGAVNELSCRPCQAGTYSPVHGSNPTQCLPCPAGTYSSQNGAPSRDACLSCDGALCRPGATTPLEMNLTVSAAKLPPFPPLDDVTGGRIKNFIYYAMGGLVGLVALISLILVLCCSGIHKSRVARGLHRIDLWPAFVGRVEQFGLPIRNSSALGGIVTLCFFVVVIGFLARNILDVIPQFNTKREWSLVEGLPAAAQGLAASVSIVSLAHHGPCDIEPTLSTGSFNQVTFTQLPDGSCQMNMSLGVQLLADATITVNVSSATEQVYNGGWWWEIHVDGIDNIHNVTFQNRTLPPSDDTVFRGSTSTALKLAMTFTNYTLSYDQWHQRNFQYWNFVQEKPEVSYPEPTKFGTPPIFRAIFQIEYPGTKFRDLREDVALLCLVFGHRYFELAACVLVNVSLLSSPLHVSPLANPLPACFSSQIHCLHVVPTRKSTACMFLSSQIPCLHVSPTRARTLDSKKKELFDVLQAFIGVFSGTLTGLGILKGVLSKGSASWKGCRAVLPATCQVAPRGSVCALQYVRVSVSVAACAPQRRLSLRLPIPVAGILLDLPLVIDLPFYFFIYFLTRVVGPHVDQTH</sequence>
<evidence type="ECO:0000313" key="6">
    <source>
        <dbReference type="Proteomes" id="UP001141327"/>
    </source>
</evidence>
<gene>
    <name evidence="5" type="ORF">PAPYR_11495</name>
</gene>
<dbReference type="Proteomes" id="UP001141327">
    <property type="component" value="Unassembled WGS sequence"/>
</dbReference>
<feature type="transmembrane region" description="Helical" evidence="2">
    <location>
        <begin position="875"/>
        <end position="898"/>
    </location>
</feature>
<dbReference type="InterPro" id="IPR009030">
    <property type="entry name" value="Growth_fac_rcpt_cys_sf"/>
</dbReference>